<dbReference type="OrthoDB" id="5146855at2"/>
<dbReference type="SUPFAM" id="SSF53213">
    <property type="entry name" value="LigB-like"/>
    <property type="match status" value="1"/>
</dbReference>
<dbReference type="RefSeq" id="WP_135972504.1">
    <property type="nucleotide sequence ID" value="NZ_CP039291.1"/>
</dbReference>
<dbReference type="EMBL" id="CP039291">
    <property type="protein sequence ID" value="QCB93924.1"/>
    <property type="molecule type" value="Genomic_DNA"/>
</dbReference>
<dbReference type="KEGG" id="celz:E5225_10480"/>
<accession>A0A4P7SM55</accession>
<dbReference type="Gene3D" id="3.40.830.10">
    <property type="entry name" value="LigB-like"/>
    <property type="match status" value="1"/>
</dbReference>
<organism evidence="1 2">
    <name type="scientific">Cellulomonas shaoxiangyii</name>
    <dbReference type="NCBI Taxonomy" id="2566013"/>
    <lineage>
        <taxon>Bacteria</taxon>
        <taxon>Bacillati</taxon>
        <taxon>Actinomycetota</taxon>
        <taxon>Actinomycetes</taxon>
        <taxon>Micrococcales</taxon>
        <taxon>Cellulomonadaceae</taxon>
        <taxon>Cellulomonas</taxon>
    </lineage>
</organism>
<evidence type="ECO:0000313" key="1">
    <source>
        <dbReference type="EMBL" id="QCB93924.1"/>
    </source>
</evidence>
<protein>
    <submittedName>
        <fullName evidence="1">Uncharacterized protein</fullName>
    </submittedName>
</protein>
<reference evidence="1 2" key="1">
    <citation type="submission" date="2019-04" db="EMBL/GenBank/DDBJ databases">
        <title>Isolation and identification of Cellulomonas shaoxiangyii sp. Nov. isolated from feces of the Tibetan antelopes (Pantholops hodgsonii) in the Qinghai-Tibet plateau of China.</title>
        <authorList>
            <person name="Tian Z."/>
        </authorList>
    </citation>
    <scope>NUCLEOTIDE SEQUENCE [LARGE SCALE GENOMIC DNA]</scope>
    <source>
        <strain evidence="1 2">Z28</strain>
    </source>
</reference>
<dbReference type="AlphaFoldDB" id="A0A4P7SM55"/>
<dbReference type="Proteomes" id="UP000296469">
    <property type="component" value="Chromosome"/>
</dbReference>
<sequence length="261" mass="25113">MLVAAALVPDTVLLLPGAAGGASDEPGLVVLRDAALAAVAGALATVADGSARVVVVAPGRADRAVVGAVRPGAAAVGVPDAFIGWPVPTLTLEAPRAGPAPAAGALAVPAAVGLQLVLRAGDGTRPVHVVEVGTRDAAALRDAGARLCADGPTVLVVVGSGSARHGPDAPLAEDPAAPAVDAAVADAVAGGGRRARDVLAGLDPVAAEALAVSGWAPWQVLVGALDASGGVARTVACHDDVWRGAAHGAACWRVEPAGATS</sequence>
<evidence type="ECO:0000313" key="2">
    <source>
        <dbReference type="Proteomes" id="UP000296469"/>
    </source>
</evidence>
<gene>
    <name evidence="1" type="ORF">E5225_10480</name>
</gene>
<keyword evidence="2" id="KW-1185">Reference proteome</keyword>
<name>A0A4P7SM55_9CELL</name>
<proteinExistence type="predicted"/>